<gene>
    <name evidence="3" type="primary">Cnig_chr_IV.g12903</name>
    <name evidence="3" type="ORF">B9Z55_012903</name>
</gene>
<dbReference type="PANTHER" id="PTHR31006">
    <property type="entry name" value="F-BOX DOMAIN-CONTAINING PROTEIN-RELATED-RELATED"/>
    <property type="match status" value="1"/>
</dbReference>
<name>A0A2G5TZD9_9PELO</name>
<feature type="compositionally biased region" description="Basic and acidic residues" evidence="1">
    <location>
        <begin position="369"/>
        <end position="383"/>
    </location>
</feature>
<dbReference type="Pfam" id="PF00646">
    <property type="entry name" value="F-box"/>
    <property type="match status" value="1"/>
</dbReference>
<evidence type="ECO:0000256" key="1">
    <source>
        <dbReference type="SAM" id="MobiDB-lite"/>
    </source>
</evidence>
<dbReference type="OrthoDB" id="5911167at2759"/>
<organism evidence="3 4">
    <name type="scientific">Caenorhabditis nigoni</name>
    <dbReference type="NCBI Taxonomy" id="1611254"/>
    <lineage>
        <taxon>Eukaryota</taxon>
        <taxon>Metazoa</taxon>
        <taxon>Ecdysozoa</taxon>
        <taxon>Nematoda</taxon>
        <taxon>Chromadorea</taxon>
        <taxon>Rhabditida</taxon>
        <taxon>Rhabditina</taxon>
        <taxon>Rhabditomorpha</taxon>
        <taxon>Rhabditoidea</taxon>
        <taxon>Rhabditidae</taxon>
        <taxon>Peloderinae</taxon>
        <taxon>Caenorhabditis</taxon>
    </lineage>
</organism>
<evidence type="ECO:0000313" key="4">
    <source>
        <dbReference type="Proteomes" id="UP000230233"/>
    </source>
</evidence>
<sequence length="390" mass="45650">MSSLSHASPNSHGPFSQPRVFLRLMHFLIDFFTHNSQIAHFRMASTLENLTKMTENLSTDPVYDTNWCDMPEEIKLECIKKMGFQQRLSLRCTAKAERSLVDSQKIKYSWGGFHMSYCQLNFSRGSHILKSFKNPIEAVELTNYILKIGVFEGISFYYRDEEVMNFTEQISAKCIDFESCENKTVVGALRKLKKGVEIIRISAKGGYEYDLDEILAIDHVQHVPYWHIEDCHQADSLQKVAQMWIDVNSKIGTTFQVSRTYQGPRPSEFQRIFLEHFTDHIVSKTGKRIRIRTNNPDRHILLERGLDYNFDDDDDDESDYQFYRLIVISAEMKESEYDNKCNKWICKIDYENFSENDDEQNIINGNHENIPDGHVENRERNPDDGDDDDW</sequence>
<comment type="caution">
    <text evidence="3">The sequence shown here is derived from an EMBL/GenBank/DDBJ whole genome shotgun (WGS) entry which is preliminary data.</text>
</comment>
<feature type="domain" description="F-box" evidence="2">
    <location>
        <begin position="67"/>
        <end position="107"/>
    </location>
</feature>
<proteinExistence type="predicted"/>
<accession>A0A2G5TZD9</accession>
<dbReference type="InterPro" id="IPR001810">
    <property type="entry name" value="F-box_dom"/>
</dbReference>
<keyword evidence="4" id="KW-1185">Reference proteome</keyword>
<dbReference type="InterPro" id="IPR042317">
    <property type="entry name" value="She-1-like"/>
</dbReference>
<dbReference type="Proteomes" id="UP000230233">
    <property type="component" value="Chromosome IV"/>
</dbReference>
<dbReference type="PANTHER" id="PTHR31006:SF3">
    <property type="entry name" value="F-BOX DOMAIN-CONTAINING PROTEIN-RELATED"/>
    <property type="match status" value="1"/>
</dbReference>
<feature type="region of interest" description="Disordered" evidence="1">
    <location>
        <begin position="359"/>
        <end position="390"/>
    </location>
</feature>
<dbReference type="AlphaFoldDB" id="A0A2G5TZD9"/>
<dbReference type="EMBL" id="PDUG01000004">
    <property type="protein sequence ID" value="PIC32662.1"/>
    <property type="molecule type" value="Genomic_DNA"/>
</dbReference>
<evidence type="ECO:0000313" key="3">
    <source>
        <dbReference type="EMBL" id="PIC32662.1"/>
    </source>
</evidence>
<reference evidence="4" key="1">
    <citation type="submission" date="2017-10" db="EMBL/GenBank/DDBJ databases">
        <title>Rapid genome shrinkage in a self-fertile nematode reveals novel sperm competition proteins.</title>
        <authorList>
            <person name="Yin D."/>
            <person name="Schwarz E.M."/>
            <person name="Thomas C.G."/>
            <person name="Felde R.L."/>
            <person name="Korf I.F."/>
            <person name="Cutter A.D."/>
            <person name="Schartner C.M."/>
            <person name="Ralston E.J."/>
            <person name="Meyer B.J."/>
            <person name="Haag E.S."/>
        </authorList>
    </citation>
    <scope>NUCLEOTIDE SEQUENCE [LARGE SCALE GENOMIC DNA]</scope>
    <source>
        <strain evidence="4">JU1422</strain>
    </source>
</reference>
<evidence type="ECO:0000259" key="2">
    <source>
        <dbReference type="Pfam" id="PF00646"/>
    </source>
</evidence>
<protein>
    <recommendedName>
        <fullName evidence="2">F-box domain-containing protein</fullName>
    </recommendedName>
</protein>